<organism evidence="1 2">
    <name type="scientific">Deinococcus rhizophilus</name>
    <dbReference type="NCBI Taxonomy" id="3049544"/>
    <lineage>
        <taxon>Bacteria</taxon>
        <taxon>Thermotogati</taxon>
        <taxon>Deinococcota</taxon>
        <taxon>Deinococci</taxon>
        <taxon>Deinococcales</taxon>
        <taxon>Deinococcaceae</taxon>
        <taxon>Deinococcus</taxon>
    </lineage>
</organism>
<proteinExistence type="predicted"/>
<dbReference type="GO" id="GO:0050136">
    <property type="term" value="F:NADH dehydrogenase (quinone) (non-electrogenic) activity"/>
    <property type="evidence" value="ECO:0007669"/>
    <property type="project" value="UniProtKB-EC"/>
</dbReference>
<accession>A0ABT7JM02</accession>
<dbReference type="EC" id="1.6.5.9" evidence="1"/>
<keyword evidence="2" id="KW-1185">Reference proteome</keyword>
<dbReference type="EMBL" id="JASNGB010000131">
    <property type="protein sequence ID" value="MDL2344963.1"/>
    <property type="molecule type" value="Genomic_DNA"/>
</dbReference>
<dbReference type="Pfam" id="PF11497">
    <property type="entry name" value="NADH_Oxid_Nqo15"/>
    <property type="match status" value="1"/>
</dbReference>
<comment type="caution">
    <text evidence="1">The sequence shown here is derived from an EMBL/GenBank/DDBJ whole genome shotgun (WGS) entry which is preliminary data.</text>
</comment>
<gene>
    <name evidence="1" type="ORF">QOL99_12500</name>
</gene>
<dbReference type="InterPro" id="IPR036524">
    <property type="entry name" value="Frataxin/CyaY_sf"/>
</dbReference>
<dbReference type="InterPro" id="IPR038458">
    <property type="entry name" value="NADH_quinone_OxRdtase_su15_sf"/>
</dbReference>
<dbReference type="Gene3D" id="3.30.920.80">
    <property type="entry name" value="NADH-quinone oxidoreductase, subunit 15"/>
    <property type="match status" value="1"/>
</dbReference>
<sequence length="127" mass="13832">MAHADDGRLYAQWVELLSWLEAEAAARGLGFQKVADFPDYIYRMERAYDLPTTVMSVALASGGQPLMVAAVSPRHVDMKGVSLRLMGGSKHWHLHAGGAGLLEGKRPFTRERLAQLVDGSVRGLATV</sequence>
<reference evidence="1 2" key="1">
    <citation type="submission" date="2023-05" db="EMBL/GenBank/DDBJ databases">
        <authorList>
            <person name="Gao F."/>
        </authorList>
    </citation>
    <scope>NUCLEOTIDE SEQUENCE [LARGE SCALE GENOMIC DNA]</scope>
    <source>
        <strain evidence="1 2">MIMF12</strain>
    </source>
</reference>
<protein>
    <submittedName>
        <fullName evidence="1">NADH-quinone oxidoreductase subunit 15</fullName>
        <ecNumber evidence="1">1.6.5.9</ecNumber>
    </submittedName>
</protein>
<dbReference type="SUPFAM" id="SSF55387">
    <property type="entry name" value="Frataxin/Nqo15-like"/>
    <property type="match status" value="1"/>
</dbReference>
<dbReference type="InterPro" id="IPR021093">
    <property type="entry name" value="NADH_quinone_OxRdtase_su15"/>
</dbReference>
<keyword evidence="1" id="KW-0560">Oxidoreductase</keyword>
<evidence type="ECO:0000313" key="1">
    <source>
        <dbReference type="EMBL" id="MDL2344963.1"/>
    </source>
</evidence>
<name>A0ABT7JM02_9DEIO</name>
<evidence type="ECO:0000313" key="2">
    <source>
        <dbReference type="Proteomes" id="UP001302059"/>
    </source>
</evidence>
<dbReference type="RefSeq" id="WP_285524249.1">
    <property type="nucleotide sequence ID" value="NZ_JASNGB010000131.1"/>
</dbReference>
<dbReference type="Proteomes" id="UP001302059">
    <property type="component" value="Unassembled WGS sequence"/>
</dbReference>